<comment type="similarity">
    <text evidence="2">Belongs to the NrfD family.</text>
</comment>
<dbReference type="GO" id="GO:0005886">
    <property type="term" value="C:plasma membrane"/>
    <property type="evidence" value="ECO:0007669"/>
    <property type="project" value="UniProtKB-SubCell"/>
</dbReference>
<dbReference type="KEGG" id="nhy:JQS43_13710"/>
<keyword evidence="3" id="KW-1003">Cell membrane</keyword>
<evidence type="ECO:0000256" key="6">
    <source>
        <dbReference type="ARBA" id="ARBA00023136"/>
    </source>
</evidence>
<name>A0A895YBQ0_9ACTN</name>
<dbReference type="PANTHER" id="PTHR34856">
    <property type="entry name" value="PROTEIN NRFD"/>
    <property type="match status" value="1"/>
</dbReference>
<dbReference type="RefSeq" id="WP_239674791.1">
    <property type="nucleotide sequence ID" value="NZ_CP070499.1"/>
</dbReference>
<comment type="subcellular location">
    <subcellularLocation>
        <location evidence="1">Cell membrane</location>
        <topology evidence="1">Multi-pass membrane protein</topology>
    </subcellularLocation>
</comment>
<evidence type="ECO:0000256" key="1">
    <source>
        <dbReference type="ARBA" id="ARBA00004651"/>
    </source>
</evidence>
<protein>
    <submittedName>
        <fullName evidence="8">Polysulfide reductase NrfD</fullName>
    </submittedName>
</protein>
<evidence type="ECO:0000313" key="9">
    <source>
        <dbReference type="Proteomes" id="UP000662857"/>
    </source>
</evidence>
<keyword evidence="9" id="KW-1185">Reference proteome</keyword>
<proteinExistence type="inferred from homology"/>
<dbReference type="InterPro" id="IPR005614">
    <property type="entry name" value="NrfD-like"/>
</dbReference>
<dbReference type="PANTHER" id="PTHR34856:SF2">
    <property type="entry name" value="PROTEIN NRFD"/>
    <property type="match status" value="1"/>
</dbReference>
<feature type="transmembrane region" description="Helical" evidence="7">
    <location>
        <begin position="179"/>
        <end position="197"/>
    </location>
</feature>
<reference evidence="8" key="1">
    <citation type="submission" date="2021-02" db="EMBL/GenBank/DDBJ databases">
        <title>Natrosporangium hydrolyticum gen. nov., sp. nov, a haloalkaliphilic actinobacterium from a soda solonchak soil.</title>
        <authorList>
            <person name="Sorokin D.Y."/>
            <person name="Khijniak T.V."/>
            <person name="Zakharycheva A.P."/>
            <person name="Boueva O.V."/>
            <person name="Ariskina E.V."/>
            <person name="Hahnke R.L."/>
            <person name="Bunk B."/>
            <person name="Sproer C."/>
            <person name="Schumann P."/>
            <person name="Evtushenko L.I."/>
            <person name="Kublanov I.V."/>
        </authorList>
    </citation>
    <scope>NUCLEOTIDE SEQUENCE</scope>
    <source>
        <strain evidence="8">DSM 106523</strain>
    </source>
</reference>
<evidence type="ECO:0000256" key="2">
    <source>
        <dbReference type="ARBA" id="ARBA00008929"/>
    </source>
</evidence>
<dbReference type="Gene3D" id="1.20.1630.10">
    <property type="entry name" value="Formate dehydrogenase/DMSO reductase domain"/>
    <property type="match status" value="1"/>
</dbReference>
<gene>
    <name evidence="8" type="primary">nrfD</name>
    <name evidence="8" type="ORF">JQS43_13710</name>
</gene>
<feature type="transmembrane region" description="Helical" evidence="7">
    <location>
        <begin position="265"/>
        <end position="285"/>
    </location>
</feature>
<dbReference type="EMBL" id="CP070499">
    <property type="protein sequence ID" value="QSB12749.1"/>
    <property type="molecule type" value="Genomic_DNA"/>
</dbReference>
<keyword evidence="6 7" id="KW-0472">Membrane</keyword>
<feature type="transmembrane region" description="Helical" evidence="7">
    <location>
        <begin position="112"/>
        <end position="136"/>
    </location>
</feature>
<feature type="transmembrane region" description="Helical" evidence="7">
    <location>
        <begin position="71"/>
        <end position="92"/>
    </location>
</feature>
<dbReference type="Proteomes" id="UP000662857">
    <property type="component" value="Chromosome"/>
</dbReference>
<evidence type="ECO:0000256" key="4">
    <source>
        <dbReference type="ARBA" id="ARBA00022692"/>
    </source>
</evidence>
<feature type="transmembrane region" description="Helical" evidence="7">
    <location>
        <begin position="143"/>
        <end position="167"/>
    </location>
</feature>
<feature type="transmembrane region" description="Helical" evidence="7">
    <location>
        <begin position="40"/>
        <end position="59"/>
    </location>
</feature>
<evidence type="ECO:0000256" key="3">
    <source>
        <dbReference type="ARBA" id="ARBA00022475"/>
    </source>
</evidence>
<organism evidence="8 9">
    <name type="scientific">Natronosporangium hydrolyticum</name>
    <dbReference type="NCBI Taxonomy" id="2811111"/>
    <lineage>
        <taxon>Bacteria</taxon>
        <taxon>Bacillati</taxon>
        <taxon>Actinomycetota</taxon>
        <taxon>Actinomycetes</taxon>
        <taxon>Micromonosporales</taxon>
        <taxon>Micromonosporaceae</taxon>
        <taxon>Natronosporangium</taxon>
    </lineage>
</organism>
<evidence type="ECO:0000256" key="5">
    <source>
        <dbReference type="ARBA" id="ARBA00022989"/>
    </source>
</evidence>
<dbReference type="Pfam" id="PF03916">
    <property type="entry name" value="NrfD"/>
    <property type="match status" value="1"/>
</dbReference>
<evidence type="ECO:0000313" key="8">
    <source>
        <dbReference type="EMBL" id="QSB12749.1"/>
    </source>
</evidence>
<keyword evidence="4 7" id="KW-0812">Transmembrane</keyword>
<dbReference type="InterPro" id="IPR052049">
    <property type="entry name" value="Electron_transfer_protein"/>
</dbReference>
<evidence type="ECO:0000256" key="7">
    <source>
        <dbReference type="SAM" id="Phobius"/>
    </source>
</evidence>
<sequence>MTAAGSGRRGDPAATVPEAEFRSYYGQPIIKAPTWKTPDVPLYLLFGGTAGATAVMAVLAEATGRQRLARAGAVAAAATAASGTIALIHDLGRPARFLYMLRVARPTSPLSMGSWLLAAFGTLSGVAGTTAVTGWFPRLGRAAGWAAGLLGPAMMTYPAVLFADTAVPAWHEAYRELPFLFAGSALASGAGVGLLAAPTGESAPARRLAVAGAALEFAAERRLEGRLGALAEPYRQGAAGRWLRAGRALSVAGALGALAGRRSRVAAAVSGAALLAGAFCVRFGVFEAGRASARDPRYTVVPQRARLAARNGDGKLGEAKLGGAKFGGAKEE</sequence>
<keyword evidence="5 7" id="KW-1133">Transmembrane helix</keyword>
<accession>A0A895YBQ0</accession>
<dbReference type="AlphaFoldDB" id="A0A895YBQ0"/>